<organism evidence="1 2">
    <name type="scientific">Phytophthora cactorum</name>
    <dbReference type="NCBI Taxonomy" id="29920"/>
    <lineage>
        <taxon>Eukaryota</taxon>
        <taxon>Sar</taxon>
        <taxon>Stramenopiles</taxon>
        <taxon>Oomycota</taxon>
        <taxon>Peronosporomycetes</taxon>
        <taxon>Peronosporales</taxon>
        <taxon>Peronosporaceae</taxon>
        <taxon>Phytophthora</taxon>
    </lineage>
</organism>
<accession>A0A8T1B4H3</accession>
<protein>
    <submittedName>
        <fullName evidence="1">Uncharacterized protein</fullName>
    </submittedName>
</protein>
<evidence type="ECO:0000313" key="1">
    <source>
        <dbReference type="EMBL" id="KAG2896225.1"/>
    </source>
</evidence>
<reference evidence="1" key="1">
    <citation type="submission" date="2018-10" db="EMBL/GenBank/DDBJ databases">
        <title>Effector identification in a new, highly contiguous assembly of the strawberry crown rot pathogen Phytophthora cactorum.</title>
        <authorList>
            <person name="Armitage A.D."/>
            <person name="Nellist C.F."/>
            <person name="Bates H."/>
            <person name="Vickerstaff R.J."/>
            <person name="Harrison R.J."/>
        </authorList>
    </citation>
    <scope>NUCLEOTIDE SEQUENCE</scope>
    <source>
        <strain evidence="1">4040</strain>
    </source>
</reference>
<evidence type="ECO:0000313" key="2">
    <source>
        <dbReference type="Proteomes" id="UP000736787"/>
    </source>
</evidence>
<name>A0A8T1B4H3_9STRA</name>
<sequence>MRMARDFCCRKTVEVACKLCAFVREKRSKQLNTKVLVVEHLDRLVISVA</sequence>
<gene>
    <name evidence="1" type="ORF">PC117_g23065</name>
</gene>
<comment type="caution">
    <text evidence="1">The sequence shown here is derived from an EMBL/GenBank/DDBJ whole genome shotgun (WGS) entry which is preliminary data.</text>
</comment>
<dbReference type="Proteomes" id="UP000736787">
    <property type="component" value="Unassembled WGS sequence"/>
</dbReference>
<proteinExistence type="predicted"/>
<dbReference type="AlphaFoldDB" id="A0A8T1B4H3"/>
<dbReference type="EMBL" id="RCMK01001351">
    <property type="protein sequence ID" value="KAG2896225.1"/>
    <property type="molecule type" value="Genomic_DNA"/>
</dbReference>